<reference evidence="6 7" key="1">
    <citation type="submission" date="2021-02" db="EMBL/GenBank/DDBJ databases">
        <authorList>
            <person name="Park J.-S."/>
        </authorList>
    </citation>
    <scope>NUCLEOTIDE SEQUENCE [LARGE SCALE GENOMIC DNA]</scope>
    <source>
        <strain evidence="6 7">188UL20-2</strain>
    </source>
</reference>
<evidence type="ECO:0000256" key="1">
    <source>
        <dbReference type="ARBA" id="ARBA00022737"/>
    </source>
</evidence>
<keyword evidence="4" id="KW-0472">Membrane</keyword>
<name>A0ABS2HFN1_9VIBR</name>
<comment type="caution">
    <text evidence="6">The sequence shown here is derived from an EMBL/GenBank/DDBJ whole genome shotgun (WGS) entry which is preliminary data.</text>
</comment>
<evidence type="ECO:0000256" key="4">
    <source>
        <dbReference type="SAM" id="Phobius"/>
    </source>
</evidence>
<evidence type="ECO:0000313" key="7">
    <source>
        <dbReference type="Proteomes" id="UP000809621"/>
    </source>
</evidence>
<gene>
    <name evidence="6" type="ORF">JQC93_05820</name>
</gene>
<organism evidence="6 7">
    <name type="scientific">Vibrio ulleungensis</name>
    <dbReference type="NCBI Taxonomy" id="2807619"/>
    <lineage>
        <taxon>Bacteria</taxon>
        <taxon>Pseudomonadati</taxon>
        <taxon>Pseudomonadota</taxon>
        <taxon>Gammaproteobacteria</taxon>
        <taxon>Vibrionales</taxon>
        <taxon>Vibrionaceae</taxon>
        <taxon>Vibrio</taxon>
    </lineage>
</organism>
<keyword evidence="2 3" id="KW-0802">TPR repeat</keyword>
<dbReference type="InterPro" id="IPR011990">
    <property type="entry name" value="TPR-like_helical_dom_sf"/>
</dbReference>
<evidence type="ECO:0000256" key="3">
    <source>
        <dbReference type="PROSITE-ProRule" id="PRU00339"/>
    </source>
</evidence>
<feature type="transmembrane region" description="Helical" evidence="4">
    <location>
        <begin position="7"/>
        <end position="24"/>
    </location>
</feature>
<dbReference type="InterPro" id="IPR056413">
    <property type="entry name" value="TPR_CcmH_CycH"/>
</dbReference>
<evidence type="ECO:0000259" key="5">
    <source>
        <dbReference type="Pfam" id="PF23914"/>
    </source>
</evidence>
<dbReference type="Pfam" id="PF23914">
    <property type="entry name" value="TPR_CcmH_CycH"/>
    <property type="match status" value="1"/>
</dbReference>
<dbReference type="Gene3D" id="1.25.40.10">
    <property type="entry name" value="Tetratricopeptide repeat domain"/>
    <property type="match status" value="1"/>
</dbReference>
<dbReference type="PANTHER" id="PTHR47870:SF2">
    <property type="entry name" value="FORMATE-DEPENDENT NITRITE REDUCTASE COMPLEX SUBUNIT NRFF"/>
    <property type="match status" value="1"/>
</dbReference>
<dbReference type="InterPro" id="IPR019734">
    <property type="entry name" value="TPR_rpt"/>
</dbReference>
<dbReference type="Proteomes" id="UP000809621">
    <property type="component" value="Unassembled WGS sequence"/>
</dbReference>
<keyword evidence="4" id="KW-1133">Transmembrane helix</keyword>
<protein>
    <submittedName>
        <fullName evidence="6">Nitrite reductase</fullName>
    </submittedName>
</protein>
<dbReference type="RefSeq" id="WP_205157539.1">
    <property type="nucleotide sequence ID" value="NZ_JAFEUM010000002.1"/>
</dbReference>
<dbReference type="PANTHER" id="PTHR47870">
    <property type="entry name" value="CYTOCHROME C-TYPE BIOGENESIS PROTEIN CCMH"/>
    <property type="match status" value="1"/>
</dbReference>
<keyword evidence="4" id="KW-0812">Transmembrane</keyword>
<dbReference type="SUPFAM" id="SSF48452">
    <property type="entry name" value="TPR-like"/>
    <property type="match status" value="1"/>
</dbReference>
<proteinExistence type="predicted"/>
<feature type="domain" description="Cytochrome c-type biogenesis protein H TPR" evidence="5">
    <location>
        <begin position="46"/>
        <end position="161"/>
    </location>
</feature>
<accession>A0ABS2HFN1</accession>
<sequence>MIHRSLYLTSGVVVAVTFGSWWYLKTPVPVAPTINEMAQHAMESSSDPMLELQDTLRDNPNDGLAWLELGKFYLFSGELESALTCFDYSRRLLPDNADAWAGGATALYYINKQRITAEVQQALDQSLSIDSDNESALTLLASDAFVNFEYDKAISYWEQIIESDRLGVDRERLISLIHQAESLKH</sequence>
<evidence type="ECO:0000256" key="2">
    <source>
        <dbReference type="ARBA" id="ARBA00022803"/>
    </source>
</evidence>
<keyword evidence="7" id="KW-1185">Reference proteome</keyword>
<feature type="repeat" description="TPR" evidence="3">
    <location>
        <begin position="63"/>
        <end position="96"/>
    </location>
</feature>
<dbReference type="EMBL" id="JAFEUM010000002">
    <property type="protein sequence ID" value="MBM7035921.1"/>
    <property type="molecule type" value="Genomic_DNA"/>
</dbReference>
<dbReference type="PROSITE" id="PS50005">
    <property type="entry name" value="TPR"/>
    <property type="match status" value="1"/>
</dbReference>
<dbReference type="InterPro" id="IPR051263">
    <property type="entry name" value="C-type_cytochrome_biogenesis"/>
</dbReference>
<evidence type="ECO:0000313" key="6">
    <source>
        <dbReference type="EMBL" id="MBM7035921.1"/>
    </source>
</evidence>
<keyword evidence="1" id="KW-0677">Repeat</keyword>